<keyword evidence="2" id="KW-1185">Reference proteome</keyword>
<gene>
    <name evidence="1" type="ORF">Pan14r_28530</name>
</gene>
<dbReference type="GO" id="GO:0004519">
    <property type="term" value="F:endonuclease activity"/>
    <property type="evidence" value="ECO:0007669"/>
    <property type="project" value="UniProtKB-KW"/>
</dbReference>
<keyword evidence="1" id="KW-0255">Endonuclease</keyword>
<dbReference type="SUPFAM" id="SSF56219">
    <property type="entry name" value="DNase I-like"/>
    <property type="match status" value="1"/>
</dbReference>
<dbReference type="EMBL" id="SJPL01000001">
    <property type="protein sequence ID" value="TWT70546.1"/>
    <property type="molecule type" value="Genomic_DNA"/>
</dbReference>
<reference evidence="1 2" key="1">
    <citation type="submission" date="2019-02" db="EMBL/GenBank/DDBJ databases">
        <title>Deep-cultivation of Planctomycetes and their phenomic and genomic characterization uncovers novel biology.</title>
        <authorList>
            <person name="Wiegand S."/>
            <person name="Jogler M."/>
            <person name="Boedeker C."/>
            <person name="Pinto D."/>
            <person name="Vollmers J."/>
            <person name="Rivas-Marin E."/>
            <person name="Kohn T."/>
            <person name="Peeters S.H."/>
            <person name="Heuer A."/>
            <person name="Rast P."/>
            <person name="Oberbeckmann S."/>
            <person name="Bunk B."/>
            <person name="Jeske O."/>
            <person name="Meyerdierks A."/>
            <person name="Storesund J.E."/>
            <person name="Kallscheuer N."/>
            <person name="Luecker S."/>
            <person name="Lage O.M."/>
            <person name="Pohl T."/>
            <person name="Merkel B.J."/>
            <person name="Hornburger P."/>
            <person name="Mueller R.-W."/>
            <person name="Bruemmer F."/>
            <person name="Labrenz M."/>
            <person name="Spormann A.M."/>
            <person name="Op Den Camp H."/>
            <person name="Overmann J."/>
            <person name="Amann R."/>
            <person name="Jetten M.S.M."/>
            <person name="Mascher T."/>
            <person name="Medema M.H."/>
            <person name="Devos D.P."/>
            <person name="Kaster A.-K."/>
            <person name="Ovreas L."/>
            <person name="Rohde M."/>
            <person name="Galperin M.Y."/>
            <person name="Jogler C."/>
        </authorList>
    </citation>
    <scope>NUCLEOTIDE SEQUENCE [LARGE SCALE GENOMIC DNA]</scope>
    <source>
        <strain evidence="1 2">Pan14r</strain>
    </source>
</reference>
<name>A0A5C5Y445_9PLAN</name>
<dbReference type="AlphaFoldDB" id="A0A5C5Y445"/>
<dbReference type="Proteomes" id="UP000317238">
    <property type="component" value="Unassembled WGS sequence"/>
</dbReference>
<dbReference type="GO" id="GO:0000272">
    <property type="term" value="P:polysaccharide catabolic process"/>
    <property type="evidence" value="ECO:0007669"/>
    <property type="project" value="InterPro"/>
</dbReference>
<protein>
    <submittedName>
        <fullName evidence="1">Endonuclease/Exonuclease/phosphatase family protein</fullName>
    </submittedName>
</protein>
<evidence type="ECO:0000313" key="2">
    <source>
        <dbReference type="Proteomes" id="UP000317238"/>
    </source>
</evidence>
<dbReference type="SUPFAM" id="SSF63446">
    <property type="entry name" value="Type I dockerin domain"/>
    <property type="match status" value="1"/>
</dbReference>
<dbReference type="GO" id="GO:0004527">
    <property type="term" value="F:exonuclease activity"/>
    <property type="evidence" value="ECO:0007669"/>
    <property type="project" value="UniProtKB-KW"/>
</dbReference>
<accession>A0A5C5Y445</accession>
<keyword evidence="1" id="KW-0269">Exonuclease</keyword>
<dbReference type="InterPro" id="IPR036691">
    <property type="entry name" value="Endo/exonu/phosph_ase_sf"/>
</dbReference>
<comment type="caution">
    <text evidence="1">The sequence shown here is derived from an EMBL/GenBank/DDBJ whole genome shotgun (WGS) entry which is preliminary data.</text>
</comment>
<keyword evidence="1" id="KW-0378">Hydrolase</keyword>
<evidence type="ECO:0000313" key="1">
    <source>
        <dbReference type="EMBL" id="TWT70546.1"/>
    </source>
</evidence>
<organism evidence="1 2">
    <name type="scientific">Crateriforma conspicua</name>
    <dbReference type="NCBI Taxonomy" id="2527996"/>
    <lineage>
        <taxon>Bacteria</taxon>
        <taxon>Pseudomonadati</taxon>
        <taxon>Planctomycetota</taxon>
        <taxon>Planctomycetia</taxon>
        <taxon>Planctomycetales</taxon>
        <taxon>Planctomycetaceae</taxon>
        <taxon>Crateriforma</taxon>
    </lineage>
</organism>
<sequence length="441" mass="46706">MDIVGLQEQNTSLATVSNFASALNAEFPSANYQQVLLSNGSFRHAYVYDAGTVTPVSSSEVYIGIRPALRTQWNLFGYGGSASFYSYCVHLKAGNSAGDNYQRNLEAQNIRSNADALGEGTHVIYMGDFNFVGHNESSVLTLYAPGPGQAVDPLLLPTWPGVSSRFWLTQSTRDIPLPDGGAFGGIDDRFDLQLVSGEFLDGEGLSYLGFSSSGFPGFEHSYIAFGNDGLVYNGPINVATPGREQPYVVLDALYELSDHLPVVADYQIPAVMDVQMDSVPYSAVLGSTVDVAFLVKNTAPVSVSLAADELDYSFVASAGLVGAGSGVEPALGAGQFELIQVDTTSVGLKTANLTVSTNSQQAANPNFAFDQEIFVTVQGDMNGDFSVDTLDIVHFADALVNPSAYAQNFPHIDPNVIGDFNGDSVIDSLDISGFSGALVGP</sequence>
<dbReference type="Gene3D" id="3.60.10.10">
    <property type="entry name" value="Endonuclease/exonuclease/phosphatase"/>
    <property type="match status" value="1"/>
</dbReference>
<proteinExistence type="predicted"/>
<dbReference type="Gene3D" id="1.10.1330.10">
    <property type="entry name" value="Dockerin domain"/>
    <property type="match status" value="1"/>
</dbReference>
<keyword evidence="1" id="KW-0540">Nuclease</keyword>
<dbReference type="InterPro" id="IPR036439">
    <property type="entry name" value="Dockerin_dom_sf"/>
</dbReference>